<dbReference type="Proteomes" id="UP000309450">
    <property type="component" value="Unassembled WGS sequence"/>
</dbReference>
<feature type="domain" description="Methyltransferase" evidence="1">
    <location>
        <begin position="50"/>
        <end position="143"/>
    </location>
</feature>
<evidence type="ECO:0000259" key="1">
    <source>
        <dbReference type="Pfam" id="PF13649"/>
    </source>
</evidence>
<evidence type="ECO:0000313" key="3">
    <source>
        <dbReference type="Proteomes" id="UP000309450"/>
    </source>
</evidence>
<keyword evidence="3" id="KW-1185">Reference proteome</keyword>
<reference evidence="2 3" key="1">
    <citation type="submission" date="2019-04" db="EMBL/GenBank/DDBJ databases">
        <title>Draft genome sequence of Gemmobacter aestuarii sp. nov.</title>
        <authorList>
            <person name="Hameed A."/>
            <person name="Lin S.-Y."/>
            <person name="Shahina M."/>
            <person name="Lai W.-A."/>
            <person name="Young C.-C."/>
        </authorList>
    </citation>
    <scope>NUCLEOTIDE SEQUENCE [LARGE SCALE GENOMIC DNA]</scope>
    <source>
        <strain evidence="2 3">CC-PW-75</strain>
    </source>
</reference>
<organism evidence="2 3">
    <name type="scientific">Aliigemmobacter aestuarii</name>
    <dbReference type="NCBI Taxonomy" id="1445661"/>
    <lineage>
        <taxon>Bacteria</taxon>
        <taxon>Pseudomonadati</taxon>
        <taxon>Pseudomonadota</taxon>
        <taxon>Alphaproteobacteria</taxon>
        <taxon>Rhodobacterales</taxon>
        <taxon>Paracoccaceae</taxon>
        <taxon>Aliigemmobacter</taxon>
    </lineage>
</organism>
<dbReference type="InterPro" id="IPR041698">
    <property type="entry name" value="Methyltransf_25"/>
</dbReference>
<dbReference type="GO" id="GO:0032259">
    <property type="term" value="P:methylation"/>
    <property type="evidence" value="ECO:0007669"/>
    <property type="project" value="UniProtKB-KW"/>
</dbReference>
<sequence>MTARLAPKGDTYYNQRAENYEARRKRQAWWHVEQTEMEALLNGLPEGLSVLDVPFGTGRFVPYYAARGFRISGLDASGQMIDAARKALGPDLFRRCHCSVGDASALPFDDASFDLLVSTRFLRDIVTFGAAKAMLAEFARVTRRYAIIQLGVNTAGDEDVADDEVMAGRMSRTSVEALLRDHGFMPVDFRCVKTDESEEVHHILCHRVT</sequence>
<keyword evidence="2" id="KW-0808">Transferase</keyword>
<keyword evidence="2" id="KW-0489">Methyltransferase</keyword>
<dbReference type="PANTHER" id="PTHR42912">
    <property type="entry name" value="METHYLTRANSFERASE"/>
    <property type="match status" value="1"/>
</dbReference>
<dbReference type="OrthoDB" id="9804312at2"/>
<dbReference type="Gene3D" id="3.40.50.150">
    <property type="entry name" value="Vaccinia Virus protein VP39"/>
    <property type="match status" value="1"/>
</dbReference>
<name>A0A4S3MNY3_9RHOB</name>
<dbReference type="SUPFAM" id="SSF53335">
    <property type="entry name" value="S-adenosyl-L-methionine-dependent methyltransferases"/>
    <property type="match status" value="1"/>
</dbReference>
<dbReference type="EMBL" id="SSND01000003">
    <property type="protein sequence ID" value="THD82849.1"/>
    <property type="molecule type" value="Genomic_DNA"/>
</dbReference>
<dbReference type="RefSeq" id="WP_136394876.1">
    <property type="nucleotide sequence ID" value="NZ_SSND01000003.1"/>
</dbReference>
<dbReference type="InterPro" id="IPR029063">
    <property type="entry name" value="SAM-dependent_MTases_sf"/>
</dbReference>
<protein>
    <submittedName>
        <fullName evidence="2">Class I SAM-dependent methyltransferase</fullName>
    </submittedName>
</protein>
<proteinExistence type="predicted"/>
<dbReference type="CDD" id="cd02440">
    <property type="entry name" value="AdoMet_MTases"/>
    <property type="match status" value="1"/>
</dbReference>
<evidence type="ECO:0000313" key="2">
    <source>
        <dbReference type="EMBL" id="THD82849.1"/>
    </source>
</evidence>
<comment type="caution">
    <text evidence="2">The sequence shown here is derived from an EMBL/GenBank/DDBJ whole genome shotgun (WGS) entry which is preliminary data.</text>
</comment>
<dbReference type="GO" id="GO:0008168">
    <property type="term" value="F:methyltransferase activity"/>
    <property type="evidence" value="ECO:0007669"/>
    <property type="project" value="UniProtKB-KW"/>
</dbReference>
<accession>A0A4S3MNY3</accession>
<dbReference type="AlphaFoldDB" id="A0A4S3MNY3"/>
<gene>
    <name evidence="2" type="ORF">E7811_11865</name>
</gene>
<dbReference type="InterPro" id="IPR050508">
    <property type="entry name" value="Methyltransf_Superfamily"/>
</dbReference>
<dbReference type="Pfam" id="PF13649">
    <property type="entry name" value="Methyltransf_25"/>
    <property type="match status" value="1"/>
</dbReference>